<feature type="region of interest" description="Disordered" evidence="17">
    <location>
        <begin position="97"/>
        <end position="156"/>
    </location>
</feature>
<dbReference type="FunFam" id="3.40.50.300:FF:002141">
    <property type="entry name" value="Dynein heavy chain"/>
    <property type="match status" value="1"/>
</dbReference>
<dbReference type="InterPro" id="IPR041228">
    <property type="entry name" value="Dynein_C"/>
</dbReference>
<keyword evidence="6" id="KW-0677">Repeat</keyword>
<evidence type="ECO:0000256" key="10">
    <source>
        <dbReference type="ARBA" id="ARBA00023017"/>
    </source>
</evidence>
<dbReference type="FunFam" id="1.10.8.720:FF:000007">
    <property type="entry name" value="Dynein axonemal heavy chain 6"/>
    <property type="match status" value="1"/>
</dbReference>
<dbReference type="CDD" id="cd00009">
    <property type="entry name" value="AAA"/>
    <property type="match status" value="1"/>
</dbReference>
<dbReference type="Gene3D" id="1.10.287.2620">
    <property type="match status" value="1"/>
</dbReference>
<dbReference type="FunFam" id="1.10.287.2620:FF:000001">
    <property type="entry name" value="Cytoplasmic dynein heavy chain 1"/>
    <property type="match status" value="1"/>
</dbReference>
<dbReference type="Pfam" id="PF12781">
    <property type="entry name" value="AAA_9"/>
    <property type="match status" value="1"/>
</dbReference>
<dbReference type="SMART" id="SM00382">
    <property type="entry name" value="AAA"/>
    <property type="match status" value="2"/>
</dbReference>
<dbReference type="Gene3D" id="1.20.920.20">
    <property type="match status" value="1"/>
</dbReference>
<dbReference type="InterPro" id="IPR003593">
    <property type="entry name" value="AAA+_ATPase"/>
</dbReference>
<dbReference type="Gene3D" id="1.20.58.1120">
    <property type="match status" value="1"/>
</dbReference>
<dbReference type="Pfam" id="PF12774">
    <property type="entry name" value="AAA_6"/>
    <property type="match status" value="1"/>
</dbReference>
<dbReference type="FunFam" id="1.20.58.1120:FF:000001">
    <property type="entry name" value="dynein heavy chain 2, axonemal"/>
    <property type="match status" value="1"/>
</dbReference>
<dbReference type="Gene3D" id="3.40.50.300">
    <property type="entry name" value="P-loop containing nucleotide triphosphate hydrolases"/>
    <property type="match status" value="5"/>
</dbReference>
<dbReference type="Proteomes" id="UP000663828">
    <property type="component" value="Unassembled WGS sequence"/>
</dbReference>
<dbReference type="Pfam" id="PF08393">
    <property type="entry name" value="DHC_N2"/>
    <property type="match status" value="1"/>
</dbReference>
<dbReference type="EMBL" id="CAJNOR010000974">
    <property type="protein sequence ID" value="CAF1048743.1"/>
    <property type="molecule type" value="Genomic_DNA"/>
</dbReference>
<sequence>MADGGMLPSSTRPANFRYGNTDQNRLLNRLVSHPLKSIQDEKSSSPQPPGGDHYRAFSNKQIPAEHKFEPLPVLKRYQKYNDPKEIQARNRQELIEANKLRVSSPDSPAEKRAKLSLPPINGRTSEMSKASDAASDWGSTASAKRKQLDAREKMQGESNMGKVIDYIRQAPDGFFLYLSHSYSRNDTRHSYYNLKVVNYEQCGREYFTISNAGVSYYRPGEEVEFTPLENFAKEYYRYVRLIKIKTFSTFRMWKAFMVWYKNIRIKQVTGSSKALKENLFFLQDALRPALLNIREMCFRISDMSLCKIEKKHTYTLHEFINSQTETLNQVAERLQEFRDLVKDVVASACRTRLFEAGFVPDDFLHPTDMTNDGLNGAAFTMPDSMDIDTLAQPPDKATYAEQANKRAQCRRLTNFIRLCDYLIVNTFHVLAKNSVHSLKNHFLEQIEATPKKDEIVGYVEEIKQKVDKQIAVATEGEEDPNAEHQAPPPPPQAPPPQPGPPVPGVRQAGEEDAVAKRHIPLFVTEMKLFMEAIQYDPDGIAFQNGINNVISSFQETLLSIRNLLPDATFDNFTRPYINEKYEEKICGDGPDLRSMFLADFHFKDLIKDCNSSLEAGFNAAKIYSDTFADFHQFYVENENTNIDALKTEPHDVEFFAESLAKYTRQEKIAQAIDAKKPLGLLMIDATDTKTKLEPSPRRILDIINEILPKIAKAKTDAVKSEAQDATVKLETKPETTLDFVDALTFLDEIQERIEPLEQEAEVVRQMYELIDQYTVPCPPEDIVSYSSLATTLNSCRNAIDKALTERDANVVKFVGLLDKDIEILTQEVRQIKQDSQNPMILDPTADKDKVKLILDDYLKKMDHQQKTSTKYRLYQKNFKVEVTKFDELEEVYGELKLKELLWNSLNEWDAMLDEYKVGDFNKLDHEQLTGTVNKYGKYVYQLERGLPPNQLVPILKDKVESLRAKLPTVTNLRNPNLRRRHWDVIEDLIKFHPTVEEPLTLGKLIDIDAFQHEERLQEISGQASSEASLEGILKRVEDSWKAVEFPVIPYKDYKDVYILGGTDDIIQLLDDAVINISTIASSRHVGPIKPRVEEWQANLDLFTKTLDAWSKCQKTWQYLESIFGAPDIQRQLPAEAKMFNQVDKTFKDVMRKTNKIPLAIKAGTQPGYLELFQTNNALLDQIQHALASYLETKRSNFPRFYFLSDEELLEILSQTRNPLAVQPHLRKCFEGINRLEFISKGGDDMEMTVTLAPEIRAMLSPEGERVEVLKVKATGNVEDWLKQVEKNMITAVRACIKKAKDDFEKSIREEWLVRHPHQSVLTVSQTYWCLALTRILMDDDSVRQESLEAFEQKSYKDLNKLAALVRQELPQLVRDVCRALITIDVHARDIVSEMVSIKNAAITSFEWLKQLRYYFEQDMTIIRMANAQYIYGYEYLGASDRLVITPLTDRCYLCLMGALQLDLGGAPAGPAGTGKTETTKDLAKALAKQCVVFNCSDQVDYKMMGRFFSGLAQSGAWACFDEFNRINIEVLSVIAQQLITIRDAKAAKLSTFMFEGREIRLVPTCAVFITMNPGYAGRTELPDNLKALFRPQSMMVPDYRLIAEVILYSEGFENSKVLARKMVQMYKLCSEQLSQQDHYDFGMRAVKSVLVMAGVLKRESPNIDEDLVLIRALRDSNLPKFLTDDAILFKAIIQDLFPNVLLPEHDYGELRRTIIDIQTRRGLQNDESQIRKVIQFYETMLIRHGVMLVGPTLGGKTTVYRILADSLTDLHAHGAAYHFYQPVHTYVLNPKSITAGELYGEFNKTTMEWRDGLMGSSVRQCVTDQTKDHHWIICDGPVDAVWIENLNTVLDDNKMLCLANSERIKYTPYIHMVFEVQDLACASPATVSRCGMVYIDSNDIRWYPYVKTWSRKFEEKFGEFYTEYLLNLYHTHIDKGLLFIRKNCKEVVKQVDIAKVITLCCLIDSLLTTDEKIDTKLEESKIKIMIATTFVFCYVWSVGGNIVAKDWDQFDTFVRQQFEEDADAKLGQGGDLFSYEIDVHHRRMETWEKSVPGFKYDKTKPFFDLLVPNIDSCRFGYLLEKLVSVNKSVLFTGETGVGKTVIARAQLLKLADEQNILPLFLNFSAQTSSKRTQEMIVPKLEKRKKNALGPPRGKRMVILIDDLNMPKLETYGAQPPIELLRQYQDFHGLYDRETLKWVEIQDVILCAACGPPGGGRNPTTARLLRHFAIFAIPAPSEYSLKHIFKSILNGYLADFNQNVKQVGDGIVDAAVEIYSRMSAELLPTPTKSHYVFNLRDLSKCIQGILQVKPESVSDQGSLVRVFFHEAMRVFHDRLINDDDKQYFHNMLAELASRLFAIQIEATTFVKKPIVFGDFMKVGAPKNERLYEEITDMNKIRNVLQDYQEDYNLTNNKNTRLVFFMDAIEHIARIARIIRQDRGNALLVGVGGTGKQSLTRLASHICGYKCFQIELSRGYNYDSFHEDLKKLYEQAGPNNQNTVFLFTDNQIVVEEFLEDINNILNSGEVPNLFDKQDEYEKMIIGCRPGAKDAGIPENDRDAIYTFFINRVRNNLHLVLCMSPVGSSFRTRCRMFPSLVNCCTLDWFSEWPREALLSVAHTSFEKYPWSKGEEYMVDALAQMSVEIHMSVSAKAKQLLSELRRYYYTTPTSYLELINLYLMMLNDKKKEIDTARARVERGLKKLEETNVLVEQMQLELVALEPQLNKKSEETAKLMETLAIDQEKADEVRRVVMEDEAVARVKAEETQAMKDDAQRDLNQALPAVEKANEAIGRLKKESIGEVRTFTKPPHMVEVVMQAVCILFDKKKDWPSAKLLLGDSDFINQVRNYPKDNIPESVLRDLKPYLQLPNFNYKDILQVSVACASLAEWVIAMDTYAKIAKEVAPKRKRVAAAEADLRAVNEQLKKKQSQLQEVEVKIKELQDSYDHQVAEKKKLEISIMQTQSRLKRASKLTTALADEQIRWKENINEFIEQMKTVTGNVFVSSACVAYYGAFPSSYRTELVDHWVVGCKEHKIPILDNPSIISVLADAFSIRQWVTQGLPRDDFSTENAILVTKGRRWPLIIDPQEQANRWIKNKEKDNQLKVIKMTDGHFLRILENCVRIGMPLLLEDVGETLDPALEPILLKQTFMSGGRLLIRLGDSDIEYDTNFKFYMTTKLSNPHYLPEICIKVTIINFSVTKQGLEDQILSDVVRLERPDLDEEMNRLIITMNNDRNQLKAIEDKILKMLFESEGNILDNEELVNSLNDSKVTSTAIKRRLEETLKTEANISAAREKYRRAATRGSLLYFVVADLSLIDPMYQFSLRYFTQLFNTTIENSTKSEDLTQRLQTILDSTTENIYTNVSRGLFEKDKLVFSFLLCAEILKLEGVINEVEWNFLLRGGLVTEQKRPPKPAHDWLIAEHWNQALALADVSELYKNLPRDIENYQQPIYVDINSELRIVINSNDITTKVPSEYNTKATDFQKLLFVKAFAPYSLVQSITYFVAEQLGKKFVESPSVELPILYQDISNRTPLVFILSTGSDPMSSFTRFAAEMNMTNSYKAISLGQGQGPVAEDMITKSVAAGEWVFLQNCHLAASWMINMESIVKNINEGITVCHPNFRLYLSSMPAKTFPVSVLQNSVKVTSEPPKGIRANMKRAFIDITPTFFETHRLEMDWKKIVFGICFFHASLLERKKFGPLGFNIRYEFNDSDRDCALLNFDMFCKDGAIPWDALVYITGEITYGGRVTDFWDQRCLRTILRRFFSPPTLESDYKYSSSGTYYCPEQQFLQQYRDYIEELPITDNPEIFGMNSNANITFQTQESNYLVNTIIDIQPRVSSGGAGKSNDEIVYDLAQTILEKLPEKLDIEKAPRSLFEPDSKDRLNSLTTVLQQEVDRYNRLLNIIKLSLGNQMKAIKGLVVMDETLEKMYTAFLNNQVPSIWADAAYPSLKSLASWIKDLLLRCDFTSLWIIHGLPKSFWLPGLFFPQGFLTGVLQVHARKYDLPIDELSFHFTVLPFERDQVTYNEEAKRMEYGKKLEVDQKLPHIKDGVILHGLYMEAFRWDHERQQISDAVRGEMIASLPMLHMEPRQNYVVDPTHYISPLYKTAARAGVLSTTGHSTNFVVTVNLPTDKPQDYWISMGSALLCQMTD</sequence>
<evidence type="ECO:0000256" key="9">
    <source>
        <dbReference type="ARBA" id="ARBA00022846"/>
    </source>
</evidence>
<dbReference type="InterPro" id="IPR043160">
    <property type="entry name" value="Dynein_C_barrel"/>
</dbReference>
<comment type="similarity">
    <text evidence="3">Belongs to the dynein heavy chain family.</text>
</comment>
<feature type="domain" description="AAA+ ATPase" evidence="18">
    <location>
        <begin position="1461"/>
        <end position="1600"/>
    </location>
</feature>
<dbReference type="Gene3D" id="1.10.8.1220">
    <property type="match status" value="1"/>
</dbReference>
<dbReference type="FunFam" id="3.40.50.300:FF:000063">
    <property type="entry name" value="dynein heavy chain 6, axonemal"/>
    <property type="match status" value="1"/>
</dbReference>
<dbReference type="Pfam" id="PF12780">
    <property type="entry name" value="AAA_8"/>
    <property type="match status" value="1"/>
</dbReference>
<dbReference type="InterPro" id="IPR043157">
    <property type="entry name" value="Dynein_AAA1S"/>
</dbReference>
<dbReference type="FunFam" id="3.20.180.20:FF:000003">
    <property type="entry name" value="Dynein heavy chain 12, axonemal"/>
    <property type="match status" value="1"/>
</dbReference>
<protein>
    <recommendedName>
        <fullName evidence="18">AAA+ ATPase domain-containing protein</fullName>
    </recommendedName>
</protein>
<dbReference type="PANTHER" id="PTHR22878">
    <property type="entry name" value="DYNEIN HEAVY CHAIN 6, AXONEMAL-LIKE-RELATED"/>
    <property type="match status" value="1"/>
</dbReference>
<dbReference type="OrthoDB" id="5593012at2759"/>
<evidence type="ECO:0000256" key="15">
    <source>
        <dbReference type="ARBA" id="ARBA00023273"/>
    </source>
</evidence>
<keyword evidence="15" id="KW-0966">Cell projection</keyword>
<dbReference type="FunFam" id="1.10.8.710:FF:000004">
    <property type="entry name" value="Dynein axonemal heavy chain 6"/>
    <property type="match status" value="1"/>
</dbReference>
<dbReference type="Gene3D" id="1.20.140.100">
    <property type="entry name" value="Dynein heavy chain, N-terminal domain 2"/>
    <property type="match status" value="1"/>
</dbReference>
<dbReference type="InterPro" id="IPR041658">
    <property type="entry name" value="AAA_lid_11"/>
</dbReference>
<evidence type="ECO:0000259" key="18">
    <source>
        <dbReference type="SMART" id="SM00382"/>
    </source>
</evidence>
<dbReference type="Proteomes" id="UP000663852">
    <property type="component" value="Unassembled WGS sequence"/>
</dbReference>
<reference evidence="19" key="1">
    <citation type="submission" date="2021-02" db="EMBL/GenBank/DDBJ databases">
        <authorList>
            <person name="Nowell W R."/>
        </authorList>
    </citation>
    <scope>NUCLEOTIDE SEQUENCE</scope>
</reference>
<evidence type="ECO:0000256" key="6">
    <source>
        <dbReference type="ARBA" id="ARBA00022737"/>
    </source>
</evidence>
<dbReference type="GO" id="GO:0005524">
    <property type="term" value="F:ATP binding"/>
    <property type="evidence" value="ECO:0007669"/>
    <property type="project" value="UniProtKB-KW"/>
</dbReference>
<keyword evidence="7" id="KW-0547">Nucleotide-binding</keyword>
<evidence type="ECO:0000256" key="12">
    <source>
        <dbReference type="ARBA" id="ARBA00023069"/>
    </source>
</evidence>
<dbReference type="InterPro" id="IPR041466">
    <property type="entry name" value="Dynein_AAA5_ext"/>
</dbReference>
<evidence type="ECO:0000256" key="11">
    <source>
        <dbReference type="ARBA" id="ARBA00023054"/>
    </source>
</evidence>
<dbReference type="Gene3D" id="1.10.8.710">
    <property type="match status" value="1"/>
</dbReference>
<dbReference type="Gene3D" id="3.20.180.20">
    <property type="entry name" value="Dynein heavy chain, N-terminal domain 2"/>
    <property type="match status" value="1"/>
</dbReference>
<dbReference type="Pfam" id="PF12775">
    <property type="entry name" value="AAA_7"/>
    <property type="match status" value="1"/>
</dbReference>
<keyword evidence="10" id="KW-0243">Dynein</keyword>
<dbReference type="Gene3D" id="1.20.920.30">
    <property type="match status" value="1"/>
</dbReference>
<dbReference type="GO" id="GO:0005930">
    <property type="term" value="C:axoneme"/>
    <property type="evidence" value="ECO:0007669"/>
    <property type="project" value="UniProtKB-SubCell"/>
</dbReference>
<dbReference type="FunFam" id="1.20.920.20:FF:000006">
    <property type="entry name" value="Dynein, axonemal, heavy chain 6"/>
    <property type="match status" value="1"/>
</dbReference>
<dbReference type="Pfam" id="PF03028">
    <property type="entry name" value="Dynein_heavy"/>
    <property type="match status" value="1"/>
</dbReference>
<dbReference type="GO" id="GO:0045505">
    <property type="term" value="F:dynein intermediate chain binding"/>
    <property type="evidence" value="ECO:0007669"/>
    <property type="project" value="InterPro"/>
</dbReference>
<keyword evidence="13" id="KW-0505">Motor protein</keyword>
<dbReference type="InterPro" id="IPR042219">
    <property type="entry name" value="AAA_lid_11_sf"/>
</dbReference>
<dbReference type="InterPro" id="IPR035699">
    <property type="entry name" value="AAA_6"/>
</dbReference>
<evidence type="ECO:0000256" key="7">
    <source>
        <dbReference type="ARBA" id="ARBA00022741"/>
    </source>
</evidence>
<feature type="compositionally biased region" description="Pro residues" evidence="17">
    <location>
        <begin position="486"/>
        <end position="503"/>
    </location>
</feature>
<dbReference type="InterPro" id="IPR025662">
    <property type="entry name" value="Sigma_54_int_dom_ATP-bd_1"/>
</dbReference>
<dbReference type="Gene3D" id="6.10.140.1060">
    <property type="match status" value="1"/>
</dbReference>
<evidence type="ECO:0000256" key="3">
    <source>
        <dbReference type="ARBA" id="ARBA00008887"/>
    </source>
</evidence>
<evidence type="ECO:0000256" key="13">
    <source>
        <dbReference type="ARBA" id="ARBA00023175"/>
    </source>
</evidence>
<dbReference type="FunFam" id="1.20.920.30:FF:000005">
    <property type="entry name" value="Dynein, axonemal, heavy chain 2"/>
    <property type="match status" value="1"/>
</dbReference>
<dbReference type="Pfam" id="PF17857">
    <property type="entry name" value="AAA_lid_1"/>
    <property type="match status" value="1"/>
</dbReference>
<keyword evidence="8" id="KW-0067">ATP-binding</keyword>
<evidence type="ECO:0000256" key="1">
    <source>
        <dbReference type="ARBA" id="ARBA00004230"/>
    </source>
</evidence>
<keyword evidence="9" id="KW-0282">Flagellum</keyword>
<dbReference type="Pfam" id="PF18199">
    <property type="entry name" value="Dynein_C"/>
    <property type="match status" value="1"/>
</dbReference>
<organism evidence="19 21">
    <name type="scientific">Adineta ricciae</name>
    <name type="common">Rotifer</name>
    <dbReference type="NCBI Taxonomy" id="249248"/>
    <lineage>
        <taxon>Eukaryota</taxon>
        <taxon>Metazoa</taxon>
        <taxon>Spiralia</taxon>
        <taxon>Gnathifera</taxon>
        <taxon>Rotifera</taxon>
        <taxon>Eurotatoria</taxon>
        <taxon>Bdelloidea</taxon>
        <taxon>Adinetida</taxon>
        <taxon>Adinetidae</taxon>
        <taxon>Adineta</taxon>
    </lineage>
</organism>
<dbReference type="PANTHER" id="PTHR22878:SF68">
    <property type="entry name" value="DYNEIN HEAVY CHAIN 6, AXONEMAL-LIKE"/>
    <property type="match status" value="1"/>
</dbReference>
<dbReference type="FunFam" id="1.10.8.1220:FF:000001">
    <property type="entry name" value="Dynein axonemal heavy chain 5"/>
    <property type="match status" value="1"/>
</dbReference>
<dbReference type="InterPro" id="IPR041589">
    <property type="entry name" value="DNAH3_AAA_lid_1"/>
</dbReference>
<dbReference type="FunFam" id="3.10.490.20:FF:000005">
    <property type="entry name" value="Dynein axonemal heavy chain 6"/>
    <property type="match status" value="1"/>
</dbReference>
<dbReference type="Gene3D" id="1.20.1270.280">
    <property type="match status" value="1"/>
</dbReference>
<evidence type="ECO:0000256" key="2">
    <source>
        <dbReference type="ARBA" id="ARBA00004430"/>
    </source>
</evidence>
<dbReference type="InterPro" id="IPR024743">
    <property type="entry name" value="Dynein_HC_stalk"/>
</dbReference>
<dbReference type="GO" id="GO:0031514">
    <property type="term" value="C:motile cilium"/>
    <property type="evidence" value="ECO:0007669"/>
    <property type="project" value="UniProtKB-SubCell"/>
</dbReference>
<feature type="region of interest" description="Disordered" evidence="17">
    <location>
        <begin position="475"/>
        <end position="510"/>
    </location>
</feature>
<dbReference type="InterPro" id="IPR004273">
    <property type="entry name" value="Dynein_heavy_D6_P-loop"/>
</dbReference>
<feature type="compositionally biased region" description="Polar residues" evidence="17">
    <location>
        <begin position="8"/>
        <end position="26"/>
    </location>
</feature>
<dbReference type="InterPro" id="IPR024317">
    <property type="entry name" value="Dynein_heavy_chain_D4_dom"/>
</dbReference>
<dbReference type="PROSITE" id="PS00675">
    <property type="entry name" value="SIGMA54_INTERACT_1"/>
    <property type="match status" value="1"/>
</dbReference>
<dbReference type="FunFam" id="3.40.50.300:FF:001143">
    <property type="entry name" value="Dynein axonemal heavy chain 6"/>
    <property type="match status" value="1"/>
</dbReference>
<feature type="coiled-coil region" evidence="16">
    <location>
        <begin position="2905"/>
        <end position="2967"/>
    </location>
</feature>
<evidence type="ECO:0000256" key="8">
    <source>
        <dbReference type="ARBA" id="ARBA00022840"/>
    </source>
</evidence>
<evidence type="ECO:0000256" key="4">
    <source>
        <dbReference type="ARBA" id="ARBA00022490"/>
    </source>
</evidence>
<evidence type="ECO:0000256" key="17">
    <source>
        <dbReference type="SAM" id="MobiDB-lite"/>
    </source>
</evidence>
<evidence type="ECO:0000256" key="14">
    <source>
        <dbReference type="ARBA" id="ARBA00023212"/>
    </source>
</evidence>
<dbReference type="FunFam" id="1.20.140.100:FF:000004">
    <property type="entry name" value="Dynein axonemal heavy chain 6"/>
    <property type="match status" value="1"/>
</dbReference>
<dbReference type="Gene3D" id="1.10.8.720">
    <property type="entry name" value="Region D6 of dynein motor"/>
    <property type="match status" value="1"/>
</dbReference>
<dbReference type="InterPro" id="IPR026983">
    <property type="entry name" value="DHC"/>
</dbReference>
<dbReference type="InterPro" id="IPR013602">
    <property type="entry name" value="Dynein_heavy_linker"/>
</dbReference>
<dbReference type="FunFam" id="3.40.50.300:FF:000223">
    <property type="entry name" value="Dynein heavy chain 3, axonemal"/>
    <property type="match status" value="1"/>
</dbReference>
<dbReference type="InterPro" id="IPR042228">
    <property type="entry name" value="Dynein_linker_3"/>
</dbReference>
<comment type="caution">
    <text evidence="19">The sequence shown here is derived from an EMBL/GenBank/DDBJ whole genome shotgun (WGS) entry which is preliminary data.</text>
</comment>
<evidence type="ECO:0000313" key="19">
    <source>
        <dbReference type="EMBL" id="CAF1048743.1"/>
    </source>
</evidence>
<dbReference type="Gene3D" id="1.10.472.130">
    <property type="match status" value="1"/>
</dbReference>
<dbReference type="GO" id="GO:0005874">
    <property type="term" value="C:microtubule"/>
    <property type="evidence" value="ECO:0007669"/>
    <property type="project" value="UniProtKB-KW"/>
</dbReference>
<accession>A0A814KBN1</accession>
<proteinExistence type="inferred from homology"/>
<keyword evidence="21" id="KW-1185">Reference proteome</keyword>
<dbReference type="InterPro" id="IPR035706">
    <property type="entry name" value="AAA_9"/>
</dbReference>
<dbReference type="EMBL" id="CAJNOJ010000120">
    <property type="protein sequence ID" value="CAF1152969.1"/>
    <property type="molecule type" value="Genomic_DNA"/>
</dbReference>
<dbReference type="GO" id="GO:0030286">
    <property type="term" value="C:dynein complex"/>
    <property type="evidence" value="ECO:0007669"/>
    <property type="project" value="UniProtKB-KW"/>
</dbReference>
<dbReference type="InterPro" id="IPR027417">
    <property type="entry name" value="P-loop_NTPase"/>
</dbReference>
<feature type="compositionally biased region" description="Basic and acidic residues" evidence="17">
    <location>
        <begin position="146"/>
        <end position="155"/>
    </location>
</feature>
<dbReference type="GO" id="GO:0051959">
    <property type="term" value="F:dynein light intermediate chain binding"/>
    <property type="evidence" value="ECO:0007669"/>
    <property type="project" value="InterPro"/>
</dbReference>
<keyword evidence="14" id="KW-0206">Cytoskeleton</keyword>
<evidence type="ECO:0000256" key="5">
    <source>
        <dbReference type="ARBA" id="ARBA00022701"/>
    </source>
</evidence>
<dbReference type="Pfam" id="PF12777">
    <property type="entry name" value="MT"/>
    <property type="match status" value="1"/>
</dbReference>
<dbReference type="SUPFAM" id="SSF52540">
    <property type="entry name" value="P-loop containing nucleoside triphosphate hydrolases"/>
    <property type="match status" value="4"/>
</dbReference>
<gene>
    <name evidence="20" type="ORF">EDS130_LOCUS22716</name>
    <name evidence="19" type="ORF">XAT740_LOCUS15654</name>
</gene>
<dbReference type="GO" id="GO:0007018">
    <property type="term" value="P:microtubule-based movement"/>
    <property type="evidence" value="ECO:0007669"/>
    <property type="project" value="InterPro"/>
</dbReference>
<evidence type="ECO:0000313" key="20">
    <source>
        <dbReference type="EMBL" id="CAF1152969.1"/>
    </source>
</evidence>
<feature type="region of interest" description="Disordered" evidence="17">
    <location>
        <begin position="1"/>
        <end position="67"/>
    </location>
</feature>
<keyword evidence="5" id="KW-0493">Microtubule</keyword>
<keyword evidence="11 16" id="KW-0175">Coiled coil</keyword>
<dbReference type="FunFam" id="1.20.1270.280:FF:000001">
    <property type="entry name" value="dynein heavy chain 7, axonemal"/>
    <property type="match status" value="1"/>
</dbReference>
<dbReference type="Pfam" id="PF18198">
    <property type="entry name" value="AAA_lid_11"/>
    <property type="match status" value="1"/>
</dbReference>
<evidence type="ECO:0000256" key="16">
    <source>
        <dbReference type="SAM" id="Coils"/>
    </source>
</evidence>
<dbReference type="Gene3D" id="3.10.490.20">
    <property type="match status" value="1"/>
</dbReference>
<dbReference type="FunFam" id="3.40.50.300:FF:000362">
    <property type="entry name" value="Dynein, axonemal, heavy chain 6"/>
    <property type="match status" value="1"/>
</dbReference>
<keyword evidence="12" id="KW-0969">Cilium</keyword>
<comment type="subcellular location">
    <subcellularLocation>
        <location evidence="1">Cell projection</location>
        <location evidence="1">Cilium</location>
        <location evidence="1">Flagellum</location>
    </subcellularLocation>
    <subcellularLocation>
        <location evidence="2">Cytoplasm</location>
        <location evidence="2">Cytoskeleton</location>
        <location evidence="2">Cilium axoneme</location>
    </subcellularLocation>
</comment>
<evidence type="ECO:0000313" key="21">
    <source>
        <dbReference type="Proteomes" id="UP000663828"/>
    </source>
</evidence>
<feature type="domain" description="AAA+ ATPase" evidence="18">
    <location>
        <begin position="2085"/>
        <end position="2233"/>
    </location>
</feature>
<name>A0A814KBN1_ADIRI</name>
<dbReference type="GO" id="GO:0008569">
    <property type="term" value="F:minus-end-directed microtubule motor activity"/>
    <property type="evidence" value="ECO:0007669"/>
    <property type="project" value="InterPro"/>
</dbReference>
<keyword evidence="4" id="KW-0963">Cytoplasm</keyword>
<dbReference type="Pfam" id="PF17852">
    <property type="entry name" value="Dynein_AAA_lid"/>
    <property type="match status" value="1"/>
</dbReference>
<dbReference type="InterPro" id="IPR042222">
    <property type="entry name" value="Dynein_2_N"/>
</dbReference>